<feature type="non-terminal residue" evidence="2">
    <location>
        <position position="1"/>
    </location>
</feature>
<dbReference type="EMBL" id="GBEZ01013320">
    <property type="protein sequence ID" value="JAC72655.1"/>
    <property type="molecule type" value="Transcribed_RNA"/>
</dbReference>
<dbReference type="AlphaFoldDB" id="A0A061RPS7"/>
<proteinExistence type="predicted"/>
<name>A0A061RPS7_9CHLO</name>
<evidence type="ECO:0000313" key="2">
    <source>
        <dbReference type="EMBL" id="JAC72655.1"/>
    </source>
</evidence>
<sequence length="94" mass="10681">LRQEGQLDLAFELVAEDAEWHTPRGHAIGLDECKDLVSKNEHDISVLTDWVQTEEGIFERNVRVKVLGGLISAKVRQTATVKRGEIVRMVIERM</sequence>
<accession>A0A061RPS7</accession>
<reference evidence="2" key="1">
    <citation type="submission" date="2014-05" db="EMBL/GenBank/DDBJ databases">
        <title>The transcriptome of the halophilic microalga Tetraselmis sp. GSL018 isolated from the Great Salt Lake, Utah.</title>
        <authorList>
            <person name="Jinkerson R.E."/>
            <person name="D'Adamo S."/>
            <person name="Posewitz M.C."/>
        </authorList>
    </citation>
    <scope>NUCLEOTIDE SEQUENCE</scope>
    <source>
        <strain evidence="2">GSL018</strain>
    </source>
</reference>
<protein>
    <submittedName>
        <fullName evidence="2">Uncharacterized protein</fullName>
    </submittedName>
</protein>
<dbReference type="InterPro" id="IPR032710">
    <property type="entry name" value="NTF2-like_dom_sf"/>
</dbReference>
<gene>
    <name evidence="1" type="ORF">TSPGSL018_18275</name>
    <name evidence="2" type="ORF">TSPGSL018_30808</name>
</gene>
<dbReference type="EMBL" id="GBEZ01022384">
    <property type="protein sequence ID" value="JAC64455.1"/>
    <property type="molecule type" value="Transcribed_RNA"/>
</dbReference>
<dbReference type="SUPFAM" id="SSF54427">
    <property type="entry name" value="NTF2-like"/>
    <property type="match status" value="1"/>
</dbReference>
<evidence type="ECO:0000313" key="1">
    <source>
        <dbReference type="EMBL" id="JAC64455.1"/>
    </source>
</evidence>
<organism evidence="2">
    <name type="scientific">Tetraselmis sp. GSL018</name>
    <dbReference type="NCBI Taxonomy" id="582737"/>
    <lineage>
        <taxon>Eukaryota</taxon>
        <taxon>Viridiplantae</taxon>
        <taxon>Chlorophyta</taxon>
        <taxon>core chlorophytes</taxon>
        <taxon>Chlorodendrophyceae</taxon>
        <taxon>Chlorodendrales</taxon>
        <taxon>Chlorodendraceae</taxon>
        <taxon>Tetraselmis</taxon>
    </lineage>
</organism>